<dbReference type="PANTHER" id="PTHR15818:SF2">
    <property type="entry name" value="G-PATCH DOMAIN AND KOW MOTIFS-CONTAINING PROTEIN"/>
    <property type="match status" value="1"/>
</dbReference>
<dbReference type="InterPro" id="IPR026822">
    <property type="entry name" value="Spp2/MOS2_G-patch"/>
</dbReference>
<accession>A0ABM1T8V5</accession>
<dbReference type="Pfam" id="PF12656">
    <property type="entry name" value="G-patch_2"/>
    <property type="match status" value="1"/>
</dbReference>
<keyword evidence="2" id="KW-0539">Nucleus</keyword>
<dbReference type="SMART" id="SM00443">
    <property type="entry name" value="G_patch"/>
    <property type="match status" value="1"/>
</dbReference>
<gene>
    <name evidence="5" type="primary">LOC106468266</name>
</gene>
<reference evidence="5" key="1">
    <citation type="submission" date="2025-08" db="UniProtKB">
        <authorList>
            <consortium name="RefSeq"/>
        </authorList>
    </citation>
    <scope>IDENTIFICATION</scope>
    <source>
        <tissue evidence="5">Muscle</tissue>
    </source>
</reference>
<dbReference type="InterPro" id="IPR045166">
    <property type="entry name" value="Spp2-like"/>
</dbReference>
<protein>
    <submittedName>
        <fullName evidence="5">G patch domain and KOW motifs-containing protein-like isoform X1</fullName>
    </submittedName>
</protein>
<sequence length="278" mass="31107">MDISKNNDCEIGTKRPMFSFRFTKKNKAILTNFTGEGSVNLQSGLTEENSKFEYDESKPVLICTHSSEGKPIISSEGTDLAKPELVIPLIQKNKWKLSSKKLEKDKDQNKVLGEDSSLEELAVKEIIEENNKQLEEWNNCFQRNHNIVIPLVVQNQVPDGFETDEKVDVSLRPDESSLEDYERVPVEEYGLAVLRGMGWKKGEPIGGKNKQCVDPMEVVLRPKGLGLGASHPGKSCKSNKLVNKEHISLIKGAYVIISQGQYKGNYGQYTGTGKTNFK</sequence>
<dbReference type="PROSITE" id="PS50174">
    <property type="entry name" value="G_PATCH"/>
    <property type="match status" value="1"/>
</dbReference>
<comment type="subcellular location">
    <subcellularLocation>
        <location evidence="1">Nucleus</location>
    </subcellularLocation>
</comment>
<dbReference type="InterPro" id="IPR000467">
    <property type="entry name" value="G_patch_dom"/>
</dbReference>
<keyword evidence="4" id="KW-1185">Reference proteome</keyword>
<organism evidence="4 5">
    <name type="scientific">Limulus polyphemus</name>
    <name type="common">Atlantic horseshoe crab</name>
    <dbReference type="NCBI Taxonomy" id="6850"/>
    <lineage>
        <taxon>Eukaryota</taxon>
        <taxon>Metazoa</taxon>
        <taxon>Ecdysozoa</taxon>
        <taxon>Arthropoda</taxon>
        <taxon>Chelicerata</taxon>
        <taxon>Merostomata</taxon>
        <taxon>Xiphosura</taxon>
        <taxon>Limulidae</taxon>
        <taxon>Limulus</taxon>
    </lineage>
</organism>
<evidence type="ECO:0000256" key="2">
    <source>
        <dbReference type="ARBA" id="ARBA00023242"/>
    </source>
</evidence>
<dbReference type="RefSeq" id="XP_022252311.1">
    <property type="nucleotide sequence ID" value="XM_022396603.1"/>
</dbReference>
<dbReference type="PANTHER" id="PTHR15818">
    <property type="entry name" value="G PATCH AND KOW-CONTAINING"/>
    <property type="match status" value="1"/>
</dbReference>
<name>A0ABM1T8V5_LIMPO</name>
<feature type="domain" description="G-patch" evidence="3">
    <location>
        <begin position="186"/>
        <end position="232"/>
    </location>
</feature>
<evidence type="ECO:0000313" key="4">
    <source>
        <dbReference type="Proteomes" id="UP000694941"/>
    </source>
</evidence>
<evidence type="ECO:0000259" key="3">
    <source>
        <dbReference type="PROSITE" id="PS50174"/>
    </source>
</evidence>
<evidence type="ECO:0000313" key="5">
    <source>
        <dbReference type="RefSeq" id="XP_022252311.1"/>
    </source>
</evidence>
<dbReference type="Proteomes" id="UP000694941">
    <property type="component" value="Unplaced"/>
</dbReference>
<proteinExistence type="predicted"/>
<dbReference type="GeneID" id="106468266"/>
<evidence type="ECO:0000256" key="1">
    <source>
        <dbReference type="ARBA" id="ARBA00004123"/>
    </source>
</evidence>